<name>A0A2V1H1R3_9GAMM</name>
<gene>
    <name evidence="3" type="primary">zapE</name>
    <name evidence="4" type="ORF">DC094_02390</name>
</gene>
<evidence type="ECO:0000256" key="1">
    <source>
        <dbReference type="ARBA" id="ARBA00022741"/>
    </source>
</evidence>
<dbReference type="HAMAP" id="MF_01919">
    <property type="entry name" value="ZapE"/>
    <property type="match status" value="1"/>
</dbReference>
<comment type="subcellular location">
    <subcellularLocation>
        <location evidence="3">Cytoplasm</location>
    </subcellularLocation>
</comment>
<dbReference type="GO" id="GO:0032153">
    <property type="term" value="C:cell division site"/>
    <property type="evidence" value="ECO:0007669"/>
    <property type="project" value="TreeGrafter"/>
</dbReference>
<dbReference type="AlphaFoldDB" id="A0A2V1H1R3"/>
<dbReference type="InterPro" id="IPR030870">
    <property type="entry name" value="ZapE"/>
</dbReference>
<proteinExistence type="inferred from homology"/>
<dbReference type="PANTHER" id="PTHR12169">
    <property type="entry name" value="ATPASE N2B"/>
    <property type="match status" value="1"/>
</dbReference>
<comment type="subunit">
    <text evidence="3">Interacts with FtsZ.</text>
</comment>
<dbReference type="SUPFAM" id="SSF52540">
    <property type="entry name" value="P-loop containing nucleoside triphosphate hydrolases"/>
    <property type="match status" value="1"/>
</dbReference>
<dbReference type="Gene3D" id="3.40.50.300">
    <property type="entry name" value="P-loop containing nucleotide triphosphate hydrolases"/>
    <property type="match status" value="1"/>
</dbReference>
<comment type="function">
    <text evidence="3">Reduces the stability of FtsZ polymers in the presence of ATP.</text>
</comment>
<dbReference type="Proteomes" id="UP000244906">
    <property type="component" value="Unassembled WGS sequence"/>
</dbReference>
<accession>A0A2V1H1R3</accession>
<keyword evidence="3" id="KW-0963">Cytoplasm</keyword>
<evidence type="ECO:0000256" key="2">
    <source>
        <dbReference type="ARBA" id="ARBA00022840"/>
    </source>
</evidence>
<comment type="caution">
    <text evidence="4">The sequence shown here is derived from an EMBL/GenBank/DDBJ whole genome shotgun (WGS) entry which is preliminary data.</text>
</comment>
<keyword evidence="2 3" id="KW-0067">ATP-binding</keyword>
<sequence>MTPEQRYQQDLQQPGFTSDPAQQLAVSHLQRLYQDYCAAINKKAGLLDRWIKKKNEPLKGVYFWGGVGRGKTYLVDVFFECLPGERKQRVHFHRFMRSVHASLDKHKGQKNPLQVIAKEFADQCDILCFDEFFVSDITDAMILAGLMEALFENGVSLVATSNIAPDGLYRNGLQRARFLPAIDLIKQFTEVVNVDGGVDYRLRALEKAEIYHSPLDQQAEKGLRQYFSMLAPEVGGRSQQALEVEGRLIDVKMAGDGVVWLDFHAICKTARSTADYIEIARCHHSVLVSGVEHMDDAGNDHARRFINMVDEFYDRCVKLIMSAEVPLDQLYSGKQLAFEFKRTRSRLQEMQSHEYLARKHLP</sequence>
<dbReference type="GO" id="GO:0016887">
    <property type="term" value="F:ATP hydrolysis activity"/>
    <property type="evidence" value="ECO:0007669"/>
    <property type="project" value="UniProtKB-UniRule"/>
</dbReference>
<keyword evidence="1 3" id="KW-0547">Nucleotide-binding</keyword>
<organism evidence="4 5">
    <name type="scientific">Pelagibaculum spongiae</name>
    <dbReference type="NCBI Taxonomy" id="2080658"/>
    <lineage>
        <taxon>Bacteria</taxon>
        <taxon>Pseudomonadati</taxon>
        <taxon>Pseudomonadota</taxon>
        <taxon>Gammaproteobacteria</taxon>
        <taxon>Oceanospirillales</taxon>
        <taxon>Pelagibaculum</taxon>
    </lineage>
</organism>
<comment type="similarity">
    <text evidence="3">Belongs to the AFG1 ATPase family. ZapE subfamily.</text>
</comment>
<keyword evidence="3" id="KW-0378">Hydrolase</keyword>
<dbReference type="NCBIfam" id="NF040713">
    <property type="entry name" value="ZapE"/>
    <property type="match status" value="1"/>
</dbReference>
<evidence type="ECO:0000256" key="3">
    <source>
        <dbReference type="HAMAP-Rule" id="MF_01919"/>
    </source>
</evidence>
<dbReference type="EMBL" id="QDDL01000001">
    <property type="protein sequence ID" value="PVZ71890.1"/>
    <property type="molecule type" value="Genomic_DNA"/>
</dbReference>
<dbReference type="GO" id="GO:0005524">
    <property type="term" value="F:ATP binding"/>
    <property type="evidence" value="ECO:0007669"/>
    <property type="project" value="UniProtKB-UniRule"/>
</dbReference>
<keyword evidence="3" id="KW-0131">Cell cycle</keyword>
<dbReference type="Pfam" id="PF03969">
    <property type="entry name" value="AFG1_ATPase"/>
    <property type="match status" value="1"/>
</dbReference>
<keyword evidence="3 4" id="KW-0132">Cell division</keyword>
<dbReference type="GO" id="GO:0005737">
    <property type="term" value="C:cytoplasm"/>
    <property type="evidence" value="ECO:0007669"/>
    <property type="project" value="UniProtKB-SubCell"/>
</dbReference>
<feature type="binding site" evidence="3">
    <location>
        <begin position="65"/>
        <end position="72"/>
    </location>
    <ligand>
        <name>ATP</name>
        <dbReference type="ChEBI" id="CHEBI:30616"/>
    </ligand>
</feature>
<evidence type="ECO:0000313" key="5">
    <source>
        <dbReference type="Proteomes" id="UP000244906"/>
    </source>
</evidence>
<keyword evidence="5" id="KW-1185">Reference proteome</keyword>
<reference evidence="4 5" key="1">
    <citation type="submission" date="2018-04" db="EMBL/GenBank/DDBJ databases">
        <title>Thalassorhabdus spongiae gen. nov., sp. nov., isolated from a marine sponge in South-West Iceland.</title>
        <authorList>
            <person name="Knobloch S."/>
            <person name="Daussin A."/>
            <person name="Johannsson R."/>
            <person name="Marteinsson V.T."/>
        </authorList>
    </citation>
    <scope>NUCLEOTIDE SEQUENCE [LARGE SCALE GENOMIC DNA]</scope>
    <source>
        <strain evidence="4 5">Hp12</strain>
    </source>
</reference>
<protein>
    <recommendedName>
        <fullName evidence="3">Cell division protein ZapE</fullName>
    </recommendedName>
    <alternativeName>
        <fullName evidence="3">Z ring-associated protein ZapE</fullName>
    </alternativeName>
</protein>
<dbReference type="OrthoDB" id="9774491at2"/>
<evidence type="ECO:0000313" key="4">
    <source>
        <dbReference type="EMBL" id="PVZ71890.1"/>
    </source>
</evidence>
<dbReference type="PANTHER" id="PTHR12169:SF6">
    <property type="entry name" value="AFG1-LIKE ATPASE"/>
    <property type="match status" value="1"/>
</dbReference>
<dbReference type="RefSeq" id="WP_116685479.1">
    <property type="nucleotide sequence ID" value="NZ_CAWNYD010000001.1"/>
</dbReference>
<dbReference type="InterPro" id="IPR027417">
    <property type="entry name" value="P-loop_NTPase"/>
</dbReference>
<dbReference type="GO" id="GO:0051301">
    <property type="term" value="P:cell division"/>
    <property type="evidence" value="ECO:0007669"/>
    <property type="project" value="UniProtKB-UniRule"/>
</dbReference>
<dbReference type="InterPro" id="IPR005654">
    <property type="entry name" value="ATPase_AFG1-like"/>
</dbReference>